<feature type="coiled-coil region" evidence="1">
    <location>
        <begin position="87"/>
        <end position="157"/>
    </location>
</feature>
<feature type="compositionally biased region" description="Polar residues" evidence="2">
    <location>
        <begin position="68"/>
        <end position="81"/>
    </location>
</feature>
<evidence type="ECO:0000313" key="4">
    <source>
        <dbReference type="Proteomes" id="UP000051647"/>
    </source>
</evidence>
<evidence type="ECO:0000256" key="2">
    <source>
        <dbReference type="SAM" id="MobiDB-lite"/>
    </source>
</evidence>
<keyword evidence="4" id="KW-1185">Reference proteome</keyword>
<organism evidence="3 4">
    <name type="scientific">Companilactobacillus versmoldensis DSM 14857 = KCTC 3814</name>
    <dbReference type="NCBI Taxonomy" id="1423815"/>
    <lineage>
        <taxon>Bacteria</taxon>
        <taxon>Bacillati</taxon>
        <taxon>Bacillota</taxon>
        <taxon>Bacilli</taxon>
        <taxon>Lactobacillales</taxon>
        <taxon>Lactobacillaceae</taxon>
        <taxon>Companilactobacillus</taxon>
    </lineage>
</organism>
<proteinExistence type="predicted"/>
<feature type="compositionally biased region" description="Basic and acidic residues" evidence="2">
    <location>
        <begin position="7"/>
        <end position="17"/>
    </location>
</feature>
<feature type="region of interest" description="Disordered" evidence="2">
    <location>
        <begin position="1"/>
        <end position="87"/>
    </location>
</feature>
<comment type="caution">
    <text evidence="3">The sequence shown here is derived from an EMBL/GenBank/DDBJ whole genome shotgun (WGS) entry which is preliminary data.</text>
</comment>
<dbReference type="EMBL" id="AZFA01000007">
    <property type="protein sequence ID" value="KRL67194.1"/>
    <property type="molecule type" value="Genomic_DNA"/>
</dbReference>
<name>A0A0R1SKF2_9LACO</name>
<dbReference type="OrthoDB" id="2275418at2"/>
<gene>
    <name evidence="3" type="ORF">FC27_GL002041</name>
</gene>
<dbReference type="eggNOG" id="COG1196">
    <property type="taxonomic scope" value="Bacteria"/>
</dbReference>
<protein>
    <submittedName>
        <fullName evidence="3">Uncharacterized protein</fullName>
    </submittedName>
</protein>
<accession>A0A0R1SKF2</accession>
<dbReference type="RefSeq" id="WP_029508258.1">
    <property type="nucleotide sequence ID" value="NZ_AZFA01000007.1"/>
</dbReference>
<evidence type="ECO:0000313" key="3">
    <source>
        <dbReference type="EMBL" id="KRL67194.1"/>
    </source>
</evidence>
<dbReference type="Proteomes" id="UP000051647">
    <property type="component" value="Unassembled WGS sequence"/>
</dbReference>
<feature type="coiled-coil region" evidence="1">
    <location>
        <begin position="194"/>
        <end position="290"/>
    </location>
</feature>
<dbReference type="STRING" id="1423815.FC27_GL002041"/>
<dbReference type="AlphaFoldDB" id="A0A0R1SKF2"/>
<feature type="compositionally biased region" description="Low complexity" evidence="2">
    <location>
        <begin position="30"/>
        <end position="46"/>
    </location>
</feature>
<reference evidence="3 4" key="1">
    <citation type="journal article" date="2015" name="Genome Announc.">
        <title>Expanding the biotechnology potential of lactobacilli through comparative genomics of 213 strains and associated genera.</title>
        <authorList>
            <person name="Sun Z."/>
            <person name="Harris H.M."/>
            <person name="McCann A."/>
            <person name="Guo C."/>
            <person name="Argimon S."/>
            <person name="Zhang W."/>
            <person name="Yang X."/>
            <person name="Jeffery I.B."/>
            <person name="Cooney J.C."/>
            <person name="Kagawa T.F."/>
            <person name="Liu W."/>
            <person name="Song Y."/>
            <person name="Salvetti E."/>
            <person name="Wrobel A."/>
            <person name="Rasinkangas P."/>
            <person name="Parkhill J."/>
            <person name="Rea M.C."/>
            <person name="O'Sullivan O."/>
            <person name="Ritari J."/>
            <person name="Douillard F.P."/>
            <person name="Paul Ross R."/>
            <person name="Yang R."/>
            <person name="Briner A.E."/>
            <person name="Felis G.E."/>
            <person name="de Vos W.M."/>
            <person name="Barrangou R."/>
            <person name="Klaenhammer T.R."/>
            <person name="Caufield P.W."/>
            <person name="Cui Y."/>
            <person name="Zhang H."/>
            <person name="O'Toole P.W."/>
        </authorList>
    </citation>
    <scope>NUCLEOTIDE SEQUENCE [LARGE SCALE GENOMIC DNA]</scope>
    <source>
        <strain evidence="3 4">DSM 14857</strain>
    </source>
</reference>
<sequence>MKLFSRLRKDVTDKNARDTTAQAQSHPSEDSSNSNRSSSESSNEASQKNPQTDSSTKKINKSEADSAPQVSNSDKSNNQIVSVHDKRVKIEKDMNSLSHEYAQLRGKLKLNLFSERDDYQSKLNSLTKQLHDLQDNEKAVQEQLENNRNENDGKETERLAGIRADQKHQNELLYKYKEQQKTLAGSIEKNDKQLASKQTQLAKNQKEEADLSNEIKNETDLQKMLALMEKQKSQIDKIYKSRQKINDELADIQSELGNNKKDLNDVNVNINEISSSVALLKTKINQVEQNIQNNRA</sequence>
<evidence type="ECO:0000256" key="1">
    <source>
        <dbReference type="SAM" id="Coils"/>
    </source>
</evidence>
<keyword evidence="1" id="KW-0175">Coiled coil</keyword>
<dbReference type="PATRIC" id="fig|1423815.3.peg.2095"/>